<name>A0A915JWQ5_ROMCU</name>
<evidence type="ECO:0000313" key="2">
    <source>
        <dbReference type="WBParaSite" id="nRc.2.0.1.t30860-RA"/>
    </source>
</evidence>
<reference evidence="2" key="1">
    <citation type="submission" date="2022-11" db="UniProtKB">
        <authorList>
            <consortium name="WormBaseParasite"/>
        </authorList>
    </citation>
    <scope>IDENTIFICATION</scope>
</reference>
<keyword evidence="1" id="KW-1185">Reference proteome</keyword>
<sequence length="60" mass="6716">MNGSNKIPATNLTYGNNGIIYRCMGDSKGNRHHIAVGCYEKKTNKKIELTENGFLDNRTI</sequence>
<dbReference type="AlphaFoldDB" id="A0A915JWQ5"/>
<dbReference type="Proteomes" id="UP000887565">
    <property type="component" value="Unplaced"/>
</dbReference>
<proteinExistence type="predicted"/>
<accession>A0A915JWQ5</accession>
<evidence type="ECO:0000313" key="1">
    <source>
        <dbReference type="Proteomes" id="UP000887565"/>
    </source>
</evidence>
<protein>
    <submittedName>
        <fullName evidence="2">Uncharacterized protein</fullName>
    </submittedName>
</protein>
<organism evidence="1 2">
    <name type="scientific">Romanomermis culicivorax</name>
    <name type="common">Nematode worm</name>
    <dbReference type="NCBI Taxonomy" id="13658"/>
    <lineage>
        <taxon>Eukaryota</taxon>
        <taxon>Metazoa</taxon>
        <taxon>Ecdysozoa</taxon>
        <taxon>Nematoda</taxon>
        <taxon>Enoplea</taxon>
        <taxon>Dorylaimia</taxon>
        <taxon>Mermithida</taxon>
        <taxon>Mermithoidea</taxon>
        <taxon>Mermithidae</taxon>
        <taxon>Romanomermis</taxon>
    </lineage>
</organism>
<dbReference type="WBParaSite" id="nRc.2.0.1.t30860-RA">
    <property type="protein sequence ID" value="nRc.2.0.1.t30860-RA"/>
    <property type="gene ID" value="nRc.2.0.1.g30860"/>
</dbReference>